<gene>
    <name evidence="5" type="primary">LOC106073402</name>
</gene>
<evidence type="ECO:0000256" key="2">
    <source>
        <dbReference type="SAM" id="SignalP"/>
    </source>
</evidence>
<evidence type="ECO:0000259" key="3">
    <source>
        <dbReference type="PROSITE" id="PS50234"/>
    </source>
</evidence>
<evidence type="ECO:0000256" key="1">
    <source>
        <dbReference type="SAM" id="MobiDB-lite"/>
    </source>
</evidence>
<dbReference type="Gene3D" id="3.40.50.410">
    <property type="entry name" value="von Willebrand factor, type A domain"/>
    <property type="match status" value="3"/>
</dbReference>
<sequence>MGIIIYCITSLLLLSKVCQSVPIDTPGLRCDQPADIIFVVDTSSSIWPEDFNNHVKTFLKEIISSFNIGQGPLDSRVGVLLFGNAEYLQFYLNKHKTVNDTLKAIDAIRYRGGDTYTHRALEYTAKWMLNPIYGARPDVAKIVIVLTDGKSVNTKKTLAAAQVIKDKGVDIFAVGVGRGVDYKELNGMATAPNQHYVFQVTDFGGLSSIKKSFTKTTCEALSTTAKTTISTTTPTTTTTTTSTTPTTTTTTPSTTTTTTTTTTTPTTTSTPTTTTTTPTTTTTSTPSTTSTTTSTTLTTSTSTSTTTDYPKDEACQGKAADIYFLLDSSSSVWIVHFNDQVLPFVRDLVSSFHISPLHTRIGLVTFSDKINPEFNLSAFSDRKSLLASIQPEHVEYLSGQTNTGEAIKYVTDIGFGPSEVREGVTKIIITVTDGQSQIPEFTANAAAEAKKKGVIMFAVGVGKLVDEMELTAISSDPDKDFVFHVDNFNALSSITELIASRTCDSIGKEYPHDSKQCSEAPSNIVFVYEYFPSVSMSKIILDDLVSKFSQEVSYVSTEVKIGTLTQPCIGEGVSLLGIKKFRQALAAVREGYDTGYSGLMSRLRGEVFLKVSRETRNVAVLVITPAISDWESVALQAKQLKDMGVTIFLVVIGDIKQKMLENLASAPVEDHVIKVKHYNQLKYATLDVSNIVCGIPEIQKPIIAGSKDSPKGSVSSLKVEISSENNKIDVTTVKVNTDNKVGINLSNDLSTSSLDHDYAYVEPN</sequence>
<name>A0A9W2YEA1_BIOGL</name>
<proteinExistence type="predicted"/>
<dbReference type="SUPFAM" id="SSF53300">
    <property type="entry name" value="vWA-like"/>
    <property type="match status" value="3"/>
</dbReference>
<evidence type="ECO:0000313" key="4">
    <source>
        <dbReference type="Proteomes" id="UP001165740"/>
    </source>
</evidence>
<dbReference type="GeneID" id="106073402"/>
<feature type="domain" description="VWFA" evidence="3">
    <location>
        <begin position="321"/>
        <end position="498"/>
    </location>
</feature>
<evidence type="ECO:0000313" key="5">
    <source>
        <dbReference type="RefSeq" id="XP_055861063.1"/>
    </source>
</evidence>
<dbReference type="InterPro" id="IPR036465">
    <property type="entry name" value="vWFA_dom_sf"/>
</dbReference>
<feature type="signal peptide" evidence="2">
    <location>
        <begin position="1"/>
        <end position="20"/>
    </location>
</feature>
<feature type="compositionally biased region" description="Low complexity" evidence="1">
    <location>
        <begin position="229"/>
        <end position="307"/>
    </location>
</feature>
<dbReference type="AlphaFoldDB" id="A0A9W2YEA1"/>
<dbReference type="SMART" id="SM00327">
    <property type="entry name" value="VWA"/>
    <property type="match status" value="2"/>
</dbReference>
<keyword evidence="2" id="KW-0732">Signal</keyword>
<dbReference type="RefSeq" id="XP_055861063.1">
    <property type="nucleotide sequence ID" value="XM_056005088.1"/>
</dbReference>
<feature type="chain" id="PRO_5040775400" evidence="2">
    <location>
        <begin position="21"/>
        <end position="764"/>
    </location>
</feature>
<reference evidence="5" key="1">
    <citation type="submission" date="2025-08" db="UniProtKB">
        <authorList>
            <consortium name="RefSeq"/>
        </authorList>
    </citation>
    <scope>IDENTIFICATION</scope>
</reference>
<dbReference type="Pfam" id="PF00092">
    <property type="entry name" value="VWA"/>
    <property type="match status" value="3"/>
</dbReference>
<organism evidence="4 5">
    <name type="scientific">Biomphalaria glabrata</name>
    <name type="common">Bloodfluke planorb</name>
    <name type="synonym">Freshwater snail</name>
    <dbReference type="NCBI Taxonomy" id="6526"/>
    <lineage>
        <taxon>Eukaryota</taxon>
        <taxon>Metazoa</taxon>
        <taxon>Spiralia</taxon>
        <taxon>Lophotrochozoa</taxon>
        <taxon>Mollusca</taxon>
        <taxon>Gastropoda</taxon>
        <taxon>Heterobranchia</taxon>
        <taxon>Euthyneura</taxon>
        <taxon>Panpulmonata</taxon>
        <taxon>Hygrophila</taxon>
        <taxon>Lymnaeoidea</taxon>
        <taxon>Planorbidae</taxon>
        <taxon>Biomphalaria</taxon>
    </lineage>
</organism>
<protein>
    <submittedName>
        <fullName evidence="5">Collagen alpha-1(XII) chain-like</fullName>
    </submittedName>
</protein>
<dbReference type="PRINTS" id="PR00453">
    <property type="entry name" value="VWFADOMAIN"/>
</dbReference>
<keyword evidence="4" id="KW-1185">Reference proteome</keyword>
<dbReference type="PANTHER" id="PTHR24020:SF87">
    <property type="entry name" value="COLLAGEN ALPHA-1(VI) CHAIN-LIKE"/>
    <property type="match status" value="1"/>
</dbReference>
<dbReference type="Proteomes" id="UP001165740">
    <property type="component" value="Chromosome 1"/>
</dbReference>
<feature type="region of interest" description="Disordered" evidence="1">
    <location>
        <begin position="229"/>
        <end position="309"/>
    </location>
</feature>
<dbReference type="InterPro" id="IPR002035">
    <property type="entry name" value="VWF_A"/>
</dbReference>
<dbReference type="PANTHER" id="PTHR24020">
    <property type="entry name" value="COLLAGEN ALPHA"/>
    <property type="match status" value="1"/>
</dbReference>
<feature type="domain" description="VWFA" evidence="3">
    <location>
        <begin position="35"/>
        <end position="213"/>
    </location>
</feature>
<dbReference type="CDD" id="cd01472">
    <property type="entry name" value="vWA_collagen"/>
    <property type="match status" value="1"/>
</dbReference>
<dbReference type="OrthoDB" id="10256829at2759"/>
<accession>A0A9W2YEA1</accession>
<dbReference type="PROSITE" id="PS50234">
    <property type="entry name" value="VWFA"/>
    <property type="match status" value="2"/>
</dbReference>
<dbReference type="OMA" id="EFHLNGH"/>
<dbReference type="InterPro" id="IPR050525">
    <property type="entry name" value="ECM_Assembly_Org"/>
</dbReference>